<name>A0A8T9T0H2_9BACT</name>
<dbReference type="EMBL" id="CP095053">
    <property type="protein sequence ID" value="UOR06473.1"/>
    <property type="molecule type" value="Genomic_DNA"/>
</dbReference>
<dbReference type="KEGG" id="haei:MUN82_05100"/>
<dbReference type="RefSeq" id="WP_245095474.1">
    <property type="nucleotide sequence ID" value="NZ_CP095053.1"/>
</dbReference>
<dbReference type="AlphaFoldDB" id="A0A8T9T0H2"/>
<accession>A0A8T9T0H2</accession>
<feature type="region of interest" description="Disordered" evidence="1">
    <location>
        <begin position="43"/>
        <end position="74"/>
    </location>
</feature>
<organism evidence="2 3">
    <name type="scientific">Hymenobacter aerilatus</name>
    <dbReference type="NCBI Taxonomy" id="2932251"/>
    <lineage>
        <taxon>Bacteria</taxon>
        <taxon>Pseudomonadati</taxon>
        <taxon>Bacteroidota</taxon>
        <taxon>Cytophagia</taxon>
        <taxon>Cytophagales</taxon>
        <taxon>Hymenobacteraceae</taxon>
        <taxon>Hymenobacter</taxon>
    </lineage>
</organism>
<keyword evidence="3" id="KW-1185">Reference proteome</keyword>
<reference evidence="2 3" key="1">
    <citation type="submission" date="2022-04" db="EMBL/GenBank/DDBJ databases">
        <title>Hymenobacter sp. isolated from the air.</title>
        <authorList>
            <person name="Won M."/>
            <person name="Lee C.-M."/>
            <person name="Woen H.-Y."/>
            <person name="Kwon S.-W."/>
        </authorList>
    </citation>
    <scope>NUCLEOTIDE SEQUENCE [LARGE SCALE GENOMIC DNA]</scope>
    <source>
        <strain evidence="3">5413 J-13</strain>
    </source>
</reference>
<evidence type="ECO:0000313" key="3">
    <source>
        <dbReference type="Proteomes" id="UP000829925"/>
    </source>
</evidence>
<sequence length="772" mass="86684">MSASFLLPVLLPSTLRRALQGTGWLSFFVLLWLSPSISWAQQPTSPAPAPDVPAATPAPAYRTNQAPAPTAVSPAATRSATLLRELLLRTDTTNYALSRNMINVQGELNLYFYYRQEDETAEIMAYPVRMNPSAPLRLVRSADFQQLDSLTPVNNEYYRTKIRFKGLTGVRYLSLTFAQPNLDSLRGPQFTQTVQLLPVTRTSLDFRVTDTELFVGEEKVFDLTSNNVKNVRATGEWTHGQDIDYRVAQENGGLKLHVLPNVTGTRSITLRMQTERPFLIENGRKLSYSLPPIRQEFTVKSSRLRFLSVDKKEITLDESSRRKGVEIILDNGRTFDLKHTYRVEDQEEAGGALIAEIFTRQYLSNDRVLCWLRVYNTHRQTDSYLYIKDGDQPKYITNFNISPKTTINAVSVRHRGGDWTSNTNVNPGETVDVRLEGESLLKAPFRFEDVHVVPSDSSVRSESAVIYRLQVPIGIDKKRVAIYNGSQNTGQGLNVREFQRPHPLDFVKVTFGEAARPVTTLNGPILYPRTVRDVVFSFDANAIDSEQQLYGKQYLTFQVRTQDAKGNLIEMRTIENVVVCPGDNSVRAAFYRDPQCQVGNINLNSLLSRKTYDLDDWAHIYVTVQHQAGQYGDKGYSQTLDLVLQRKVKFDIDISFPAGLLTKQLNGTGENNNYTAFSGISLATLAQLTFYNPNKINKPRPYKVGAGFVALNAFNLSQTNNANRDLGIVVLGSVYPTRSDAKLTFPLYLGGGYLVNSGKLFFLFGPGIGVRL</sequence>
<evidence type="ECO:0000256" key="1">
    <source>
        <dbReference type="SAM" id="MobiDB-lite"/>
    </source>
</evidence>
<evidence type="ECO:0000313" key="2">
    <source>
        <dbReference type="EMBL" id="UOR06473.1"/>
    </source>
</evidence>
<proteinExistence type="predicted"/>
<dbReference type="Proteomes" id="UP000829925">
    <property type="component" value="Chromosome"/>
</dbReference>
<gene>
    <name evidence="2" type="ORF">MUN82_05100</name>
</gene>
<protein>
    <submittedName>
        <fullName evidence="2">Uncharacterized protein</fullName>
    </submittedName>
</protein>
<feature type="compositionally biased region" description="Low complexity" evidence="1">
    <location>
        <begin position="52"/>
        <end position="74"/>
    </location>
</feature>